<evidence type="ECO:0000313" key="3">
    <source>
        <dbReference type="Proteomes" id="UP000244077"/>
    </source>
</evidence>
<dbReference type="PANTHER" id="PTHR43415:SF3">
    <property type="entry name" value="GNAT-FAMILY ACETYLTRANSFERASE"/>
    <property type="match status" value="1"/>
</dbReference>
<dbReference type="Pfam" id="PF13302">
    <property type="entry name" value="Acetyltransf_3"/>
    <property type="match status" value="1"/>
</dbReference>
<dbReference type="InterPro" id="IPR000182">
    <property type="entry name" value="GNAT_dom"/>
</dbReference>
<protein>
    <submittedName>
        <fullName evidence="2">RimJ/RimL family protein N-acetyltransferase</fullName>
    </submittedName>
</protein>
<comment type="caution">
    <text evidence="2">The sequence shown here is derived from an EMBL/GenBank/DDBJ whole genome shotgun (WGS) entry which is preliminary data.</text>
</comment>
<accession>A0A2T5HSJ4</accession>
<proteinExistence type="predicted"/>
<dbReference type="PANTHER" id="PTHR43415">
    <property type="entry name" value="SPERMIDINE N(1)-ACETYLTRANSFERASE"/>
    <property type="match status" value="1"/>
</dbReference>
<keyword evidence="3" id="KW-1185">Reference proteome</keyword>
<evidence type="ECO:0000313" key="2">
    <source>
        <dbReference type="EMBL" id="PTQ74542.1"/>
    </source>
</evidence>
<dbReference type="InterPro" id="IPR016181">
    <property type="entry name" value="Acyl_CoA_acyltransferase"/>
</dbReference>
<dbReference type="Proteomes" id="UP000244077">
    <property type="component" value="Unassembled WGS sequence"/>
</dbReference>
<reference evidence="2 3" key="1">
    <citation type="submission" date="2018-04" db="EMBL/GenBank/DDBJ databases">
        <title>Genomic Encyclopedia of Archaeal and Bacterial Type Strains, Phase II (KMG-II): from individual species to whole genera.</title>
        <authorList>
            <person name="Goeker M."/>
        </authorList>
    </citation>
    <scope>NUCLEOTIDE SEQUENCE [LARGE SCALE GENOMIC DNA]</scope>
    <source>
        <strain evidence="2 3">DSM 100434</strain>
    </source>
</reference>
<dbReference type="SUPFAM" id="SSF55729">
    <property type="entry name" value="Acyl-CoA N-acyltransferases (Nat)"/>
    <property type="match status" value="1"/>
</dbReference>
<dbReference type="PROSITE" id="PS51186">
    <property type="entry name" value="GNAT"/>
    <property type="match status" value="1"/>
</dbReference>
<gene>
    <name evidence="2" type="ORF">C8N42_104187</name>
</gene>
<keyword evidence="2" id="KW-0808">Transferase</keyword>
<sequence length="180" mass="20246">MPIPTVRLRAPCDTDVEARMIHPPSPEILRMYGYTGKFAGATSRRAAEQWLQQIRESDWGQVIEVDGRLAGQVRLHDLNREDRRARLAIGLVAEAFLGRGIGRAAIALALEQAFGEMGLHRVDLRVLAFNARAIRCYEAAGFRREGVERETVLMDGVWQDDVIMSILEGEYRTCKHADEA</sequence>
<organism evidence="2 3">
    <name type="scientific">Celeribacter persicus</name>
    <dbReference type="NCBI Taxonomy" id="1651082"/>
    <lineage>
        <taxon>Bacteria</taxon>
        <taxon>Pseudomonadati</taxon>
        <taxon>Pseudomonadota</taxon>
        <taxon>Alphaproteobacteria</taxon>
        <taxon>Rhodobacterales</taxon>
        <taxon>Roseobacteraceae</taxon>
        <taxon>Celeribacter</taxon>
    </lineage>
</organism>
<dbReference type="CDD" id="cd04301">
    <property type="entry name" value="NAT_SF"/>
    <property type="match status" value="1"/>
</dbReference>
<name>A0A2T5HSJ4_9RHOB</name>
<dbReference type="GO" id="GO:0016747">
    <property type="term" value="F:acyltransferase activity, transferring groups other than amino-acyl groups"/>
    <property type="evidence" value="ECO:0007669"/>
    <property type="project" value="InterPro"/>
</dbReference>
<dbReference type="AlphaFoldDB" id="A0A2T5HSJ4"/>
<evidence type="ECO:0000259" key="1">
    <source>
        <dbReference type="PROSITE" id="PS51186"/>
    </source>
</evidence>
<feature type="domain" description="N-acetyltransferase" evidence="1">
    <location>
        <begin position="4"/>
        <end position="169"/>
    </location>
</feature>
<dbReference type="RefSeq" id="WP_107815866.1">
    <property type="nucleotide sequence ID" value="NZ_QAOH01000004.1"/>
</dbReference>
<dbReference type="OrthoDB" id="336415at2"/>
<dbReference type="Gene3D" id="3.40.630.30">
    <property type="match status" value="1"/>
</dbReference>
<dbReference type="EMBL" id="QAOH01000004">
    <property type="protein sequence ID" value="PTQ74542.1"/>
    <property type="molecule type" value="Genomic_DNA"/>
</dbReference>